<feature type="signal peptide" evidence="2">
    <location>
        <begin position="1"/>
        <end position="21"/>
    </location>
</feature>
<sequence>MSRRLLIWLAWWVGLSGSVVPQSMLLSCCVSASEDSNGLVGRATGSPSSTGPKGWNTSDGSIETTVKIGEVMMSICRGDLSSVSSLVAE</sequence>
<evidence type="ECO:0000256" key="1">
    <source>
        <dbReference type="SAM" id="MobiDB-lite"/>
    </source>
</evidence>
<proteinExistence type="predicted"/>
<evidence type="ECO:0000256" key="2">
    <source>
        <dbReference type="SAM" id="SignalP"/>
    </source>
</evidence>
<protein>
    <recommendedName>
        <fullName evidence="5">Secreted protein</fullName>
    </recommendedName>
</protein>
<comment type="caution">
    <text evidence="3">The sequence shown here is derived from an EMBL/GenBank/DDBJ whole genome shotgun (WGS) entry which is preliminary data.</text>
</comment>
<evidence type="ECO:0000313" key="3">
    <source>
        <dbReference type="EMBL" id="KAK0671557.1"/>
    </source>
</evidence>
<evidence type="ECO:0008006" key="5">
    <source>
        <dbReference type="Google" id="ProtNLM"/>
    </source>
</evidence>
<feature type="region of interest" description="Disordered" evidence="1">
    <location>
        <begin position="40"/>
        <end position="61"/>
    </location>
</feature>
<organism evidence="3 4">
    <name type="scientific">Cercophora samala</name>
    <dbReference type="NCBI Taxonomy" id="330535"/>
    <lineage>
        <taxon>Eukaryota</taxon>
        <taxon>Fungi</taxon>
        <taxon>Dikarya</taxon>
        <taxon>Ascomycota</taxon>
        <taxon>Pezizomycotina</taxon>
        <taxon>Sordariomycetes</taxon>
        <taxon>Sordariomycetidae</taxon>
        <taxon>Sordariales</taxon>
        <taxon>Lasiosphaeriaceae</taxon>
        <taxon>Cercophora</taxon>
    </lineage>
</organism>
<accession>A0AA39ZJ07</accession>
<keyword evidence="2" id="KW-0732">Signal</keyword>
<dbReference type="EMBL" id="JAULSY010000020">
    <property type="protein sequence ID" value="KAK0671557.1"/>
    <property type="molecule type" value="Genomic_DNA"/>
</dbReference>
<dbReference type="PROSITE" id="PS51257">
    <property type="entry name" value="PROKAR_LIPOPROTEIN"/>
    <property type="match status" value="1"/>
</dbReference>
<evidence type="ECO:0000313" key="4">
    <source>
        <dbReference type="Proteomes" id="UP001174997"/>
    </source>
</evidence>
<dbReference type="AlphaFoldDB" id="A0AA39ZJ07"/>
<dbReference type="Proteomes" id="UP001174997">
    <property type="component" value="Unassembled WGS sequence"/>
</dbReference>
<keyword evidence="4" id="KW-1185">Reference proteome</keyword>
<feature type="compositionally biased region" description="Polar residues" evidence="1">
    <location>
        <begin position="45"/>
        <end position="61"/>
    </location>
</feature>
<gene>
    <name evidence="3" type="ORF">QBC41DRAFT_315549</name>
</gene>
<name>A0AA39ZJ07_9PEZI</name>
<feature type="chain" id="PRO_5041257051" description="Secreted protein" evidence="2">
    <location>
        <begin position="22"/>
        <end position="89"/>
    </location>
</feature>
<reference evidence="3" key="1">
    <citation type="submission" date="2023-06" db="EMBL/GenBank/DDBJ databases">
        <title>Genome-scale phylogeny and comparative genomics of the fungal order Sordariales.</title>
        <authorList>
            <consortium name="Lawrence Berkeley National Laboratory"/>
            <person name="Hensen N."/>
            <person name="Bonometti L."/>
            <person name="Westerberg I."/>
            <person name="Brannstrom I.O."/>
            <person name="Guillou S."/>
            <person name="Cros-Aarteil S."/>
            <person name="Calhoun S."/>
            <person name="Haridas S."/>
            <person name="Kuo A."/>
            <person name="Mondo S."/>
            <person name="Pangilinan J."/>
            <person name="Riley R."/>
            <person name="Labutti K."/>
            <person name="Andreopoulos B."/>
            <person name="Lipzen A."/>
            <person name="Chen C."/>
            <person name="Yanf M."/>
            <person name="Daum C."/>
            <person name="Ng V."/>
            <person name="Clum A."/>
            <person name="Steindorff A."/>
            <person name="Ohm R."/>
            <person name="Martin F."/>
            <person name="Silar P."/>
            <person name="Natvig D."/>
            <person name="Lalanne C."/>
            <person name="Gautier V."/>
            <person name="Ament-Velasquez S.L."/>
            <person name="Kruys A."/>
            <person name="Hutchinson M.I."/>
            <person name="Powell A.J."/>
            <person name="Barry K."/>
            <person name="Miller A.N."/>
            <person name="Grigoriev I.V."/>
            <person name="Debuchy R."/>
            <person name="Gladieux P."/>
            <person name="Thoren M.H."/>
            <person name="Johannesson H."/>
        </authorList>
    </citation>
    <scope>NUCLEOTIDE SEQUENCE</scope>
    <source>
        <strain evidence="3">CBS 307.81</strain>
    </source>
</reference>